<accession>A0ABR6L851</accession>
<reference evidence="1 2" key="1">
    <citation type="submission" date="2020-08" db="EMBL/GenBank/DDBJ databases">
        <title>Genomic Encyclopedia of Type Strains, Phase IV (KMG-IV): sequencing the most valuable type-strain genomes for metagenomic binning, comparative biology and taxonomic classification.</title>
        <authorList>
            <person name="Goeker M."/>
        </authorList>
    </citation>
    <scope>NUCLEOTIDE SEQUENCE [LARGE SCALE GENOMIC DNA]</scope>
    <source>
        <strain evidence="1 2">DSM 7050</strain>
    </source>
</reference>
<proteinExistence type="predicted"/>
<keyword evidence="2" id="KW-1185">Reference proteome</keyword>
<dbReference type="Proteomes" id="UP000539538">
    <property type="component" value="Unassembled WGS sequence"/>
</dbReference>
<comment type="caution">
    <text evidence="1">The sequence shown here is derived from an EMBL/GenBank/DDBJ whole genome shotgun (WGS) entry which is preliminary data.</text>
</comment>
<dbReference type="RefSeq" id="WP_246389716.1">
    <property type="nucleotide sequence ID" value="NZ_BAAAVZ010000026.1"/>
</dbReference>
<dbReference type="InterPro" id="IPR027417">
    <property type="entry name" value="P-loop_NTPase"/>
</dbReference>
<evidence type="ECO:0000313" key="1">
    <source>
        <dbReference type="EMBL" id="MBB4652982.1"/>
    </source>
</evidence>
<dbReference type="SUPFAM" id="SSF52540">
    <property type="entry name" value="P-loop containing nucleoside triphosphate hydrolases"/>
    <property type="match status" value="1"/>
</dbReference>
<sequence>MAPHYDTGDVTADTRKRSTAMLSDLMGRGRKRGIAGIIATQRIAETAKAVVSKATNVVVGRTIFDRDLERAGSLLGFTLGHSRALRTLSDGEFLAIGPAIAGPRRIRFKAGSVQSRHKGAAPEVLAPPTISAADAAALLLQVPDAAPSVQAENRAPGTRGRGWDQREDHIIKQGYTEKLPVRDIVNRLEAAGFKRRSNSGVSTRARDLGFVSVRASVMWSDDEDQIIADGYAREVKIMDIVQLLSDAGYDRGRVAVQMRAIALGITRDRVNYWTEPEKDIARAGLEGGKPYREIIADLAAAGFHRGLTGILKFAQKNNFNRAADPWTHEMIERLRVLYEKKTPVKQIAEELGKPIASVRTRASNLGLKQRIAWTDQEYQMLTEAAERGDKLIDIAARIGRPYPNVAAVAKRLGLNFRQGRSTPGTHERTPT</sequence>
<name>A0ABR6L851_9HYPH</name>
<dbReference type="Gene3D" id="3.40.50.300">
    <property type="entry name" value="P-loop containing nucleotide triphosphate hydrolases"/>
    <property type="match status" value="1"/>
</dbReference>
<evidence type="ECO:0000313" key="2">
    <source>
        <dbReference type="Proteomes" id="UP000539538"/>
    </source>
</evidence>
<protein>
    <submittedName>
        <fullName evidence="1">Uncharacterized protein</fullName>
    </submittedName>
</protein>
<dbReference type="EMBL" id="JACHOT010000009">
    <property type="protein sequence ID" value="MBB4652982.1"/>
    <property type="molecule type" value="Genomic_DNA"/>
</dbReference>
<dbReference type="Gene3D" id="1.10.10.60">
    <property type="entry name" value="Homeodomain-like"/>
    <property type="match status" value="1"/>
</dbReference>
<organism evidence="1 2">
    <name type="scientific">Aminobacter niigataensis</name>
    <dbReference type="NCBI Taxonomy" id="83265"/>
    <lineage>
        <taxon>Bacteria</taxon>
        <taxon>Pseudomonadati</taxon>
        <taxon>Pseudomonadota</taxon>
        <taxon>Alphaproteobacteria</taxon>
        <taxon>Hyphomicrobiales</taxon>
        <taxon>Phyllobacteriaceae</taxon>
        <taxon>Aminobacter</taxon>
    </lineage>
</organism>
<gene>
    <name evidence="1" type="ORF">GGQ99_004766</name>
</gene>